<reference evidence="1" key="1">
    <citation type="journal article" date="2022" name="Int. J. Mol. Sci.">
        <title>Draft Genome of Tanacetum Coccineum: Genomic Comparison of Closely Related Tanacetum-Family Plants.</title>
        <authorList>
            <person name="Yamashiro T."/>
            <person name="Shiraishi A."/>
            <person name="Nakayama K."/>
            <person name="Satake H."/>
        </authorList>
    </citation>
    <scope>NUCLEOTIDE SEQUENCE</scope>
</reference>
<dbReference type="EMBL" id="BQNB010012432">
    <property type="protein sequence ID" value="GJT03491.1"/>
    <property type="molecule type" value="Genomic_DNA"/>
</dbReference>
<evidence type="ECO:0000313" key="1">
    <source>
        <dbReference type="EMBL" id="GJT03491.1"/>
    </source>
</evidence>
<sequence>QPAKVEEPIPEVEVKKIKNKKKALKWLTPLPLVTEVKGLIFTPYKAGGPFLPTGTFGRGRAVYVSTSPIYWGRRWIRDQPPKAHVTPVKERYAQYKFEDDDIEDGDDNNKKVHGPHYPFKVEARIDISTYDGTVDAEKLDSWIDQFETYFTLYGFSSSDKRLKLTSHALTWWNSQLKTRGEDVSRKEFTRLLRQEFFPMGYSQDLTLGISIDTEEVLTKYVAGLPRQVQNEMRLYSASYISDASSIAMAIEQKNKTSGEKFGERSKGEGHTKEKCWKALPELFLKKWIKDDRMKRTTATTFVDDTIEPDSIEEADKSLSLMAGPQKNS</sequence>
<gene>
    <name evidence="1" type="ORF">Tco_0824660</name>
</gene>
<accession>A0ABQ5AMF7</accession>
<evidence type="ECO:0008006" key="3">
    <source>
        <dbReference type="Google" id="ProtNLM"/>
    </source>
</evidence>
<reference evidence="1" key="2">
    <citation type="submission" date="2022-01" db="EMBL/GenBank/DDBJ databases">
        <authorList>
            <person name="Yamashiro T."/>
            <person name="Shiraishi A."/>
            <person name="Satake H."/>
            <person name="Nakayama K."/>
        </authorList>
    </citation>
    <scope>NUCLEOTIDE SEQUENCE</scope>
</reference>
<comment type="caution">
    <text evidence="1">The sequence shown here is derived from an EMBL/GenBank/DDBJ whole genome shotgun (WGS) entry which is preliminary data.</text>
</comment>
<organism evidence="1 2">
    <name type="scientific">Tanacetum coccineum</name>
    <dbReference type="NCBI Taxonomy" id="301880"/>
    <lineage>
        <taxon>Eukaryota</taxon>
        <taxon>Viridiplantae</taxon>
        <taxon>Streptophyta</taxon>
        <taxon>Embryophyta</taxon>
        <taxon>Tracheophyta</taxon>
        <taxon>Spermatophyta</taxon>
        <taxon>Magnoliopsida</taxon>
        <taxon>eudicotyledons</taxon>
        <taxon>Gunneridae</taxon>
        <taxon>Pentapetalae</taxon>
        <taxon>asterids</taxon>
        <taxon>campanulids</taxon>
        <taxon>Asterales</taxon>
        <taxon>Asteraceae</taxon>
        <taxon>Asteroideae</taxon>
        <taxon>Anthemideae</taxon>
        <taxon>Anthemidinae</taxon>
        <taxon>Tanacetum</taxon>
    </lineage>
</organism>
<keyword evidence="2" id="KW-1185">Reference proteome</keyword>
<name>A0ABQ5AMF7_9ASTR</name>
<proteinExistence type="predicted"/>
<feature type="non-terminal residue" evidence="1">
    <location>
        <position position="1"/>
    </location>
</feature>
<evidence type="ECO:0000313" key="2">
    <source>
        <dbReference type="Proteomes" id="UP001151760"/>
    </source>
</evidence>
<protein>
    <recommendedName>
        <fullName evidence="3">Polyprotein</fullName>
    </recommendedName>
</protein>
<dbReference type="Proteomes" id="UP001151760">
    <property type="component" value="Unassembled WGS sequence"/>
</dbReference>